<gene>
    <name evidence="3" type="ORF">METZ01_LOCUS80267</name>
</gene>
<dbReference type="CDD" id="cd19946">
    <property type="entry name" value="GlpA-like_Fer2_BFD-like"/>
    <property type="match status" value="1"/>
</dbReference>
<dbReference type="PANTHER" id="PTHR42720:SF1">
    <property type="entry name" value="GLYCEROL 3-PHOSPHATE OXIDASE"/>
    <property type="match status" value="1"/>
</dbReference>
<dbReference type="Pfam" id="PF04324">
    <property type="entry name" value="Fer2_BFD"/>
    <property type="match status" value="1"/>
</dbReference>
<evidence type="ECO:0000313" key="3">
    <source>
        <dbReference type="EMBL" id="SVA27413.1"/>
    </source>
</evidence>
<dbReference type="InterPro" id="IPR007419">
    <property type="entry name" value="BFD-like_2Fe2S-bd_dom"/>
</dbReference>
<proteinExistence type="predicted"/>
<dbReference type="InterPro" id="IPR052745">
    <property type="entry name" value="G3P_Oxidase/Oxidoreductase"/>
</dbReference>
<feature type="domain" description="FAD dependent oxidoreductase" evidence="1">
    <location>
        <begin position="27"/>
        <end position="376"/>
    </location>
</feature>
<sequence length="482" mass="52179">MNDQQSNKKSKAIDAEMDNNSLLADADVAIIGGGVVGCAVARRMALEGASVVLVEKGADILGGASKGNSAILHTGFDTPEGSLELECVRNGYDEYLEICKSLNLPVLKSGALVAAWTAEEEERLTGILEKAHHNGVEDMRLLSRSEVLKLEPNLSGNIRAVISVPREYVIDPWSAPLAYLLQAIENGGKAIFNAEVISGDFDGSRWLLQTKHGKIRASYVINNAGLYGDLLDRDVLSKTEFTIKPRKGQFVVFDKVANSLIRSIIYPVPTERTRGIVIFPTIFGNVAVGPTAEEQESRDDASVDKASLKALYAQAIKKVPALANIPVTATYAGIRAATEKKEYRIIEDSDRHWITLGGIRSTGLTSALGLARHVHQLLANQGADFYAIANPSVPCVPNLAEHLPRDWQTPGYGEIVCHCEMVTQREICTALDGPLPAGHFDGLKRRTRATMGRCQGFYCSARLAELTEGKFAEPLAVGTIND</sequence>
<dbReference type="Gene3D" id="1.10.10.1100">
    <property type="entry name" value="BFD-like [2Fe-2S]-binding domain"/>
    <property type="match status" value="1"/>
</dbReference>
<reference evidence="3" key="1">
    <citation type="submission" date="2018-05" db="EMBL/GenBank/DDBJ databases">
        <authorList>
            <person name="Lanie J.A."/>
            <person name="Ng W.-L."/>
            <person name="Kazmierczak K.M."/>
            <person name="Andrzejewski T.M."/>
            <person name="Davidsen T.M."/>
            <person name="Wayne K.J."/>
            <person name="Tettelin H."/>
            <person name="Glass J.I."/>
            <person name="Rusch D."/>
            <person name="Podicherti R."/>
            <person name="Tsui H.-C.T."/>
            <person name="Winkler M.E."/>
        </authorList>
    </citation>
    <scope>NUCLEOTIDE SEQUENCE</scope>
</reference>
<protein>
    <recommendedName>
        <fullName evidence="4">FAD dependent oxidoreductase domain-containing protein</fullName>
    </recommendedName>
</protein>
<dbReference type="InterPro" id="IPR006076">
    <property type="entry name" value="FAD-dep_OxRdtase"/>
</dbReference>
<dbReference type="AlphaFoldDB" id="A0A381UKW2"/>
<organism evidence="3">
    <name type="scientific">marine metagenome</name>
    <dbReference type="NCBI Taxonomy" id="408172"/>
    <lineage>
        <taxon>unclassified sequences</taxon>
        <taxon>metagenomes</taxon>
        <taxon>ecological metagenomes</taxon>
    </lineage>
</organism>
<dbReference type="SUPFAM" id="SSF54373">
    <property type="entry name" value="FAD-linked reductases, C-terminal domain"/>
    <property type="match status" value="1"/>
</dbReference>
<dbReference type="Pfam" id="PF01266">
    <property type="entry name" value="DAO"/>
    <property type="match status" value="1"/>
</dbReference>
<dbReference type="SUPFAM" id="SSF51905">
    <property type="entry name" value="FAD/NAD(P)-binding domain"/>
    <property type="match status" value="1"/>
</dbReference>
<accession>A0A381UKW2</accession>
<evidence type="ECO:0008006" key="4">
    <source>
        <dbReference type="Google" id="ProtNLM"/>
    </source>
</evidence>
<dbReference type="Gene3D" id="3.50.50.60">
    <property type="entry name" value="FAD/NAD(P)-binding domain"/>
    <property type="match status" value="1"/>
</dbReference>
<evidence type="ECO:0000259" key="1">
    <source>
        <dbReference type="Pfam" id="PF01266"/>
    </source>
</evidence>
<dbReference type="Gene3D" id="3.30.9.10">
    <property type="entry name" value="D-Amino Acid Oxidase, subunit A, domain 2"/>
    <property type="match status" value="1"/>
</dbReference>
<name>A0A381UKW2_9ZZZZ</name>
<feature type="domain" description="BFD-like [2Fe-2S]-binding" evidence="2">
    <location>
        <begin position="415"/>
        <end position="466"/>
    </location>
</feature>
<dbReference type="InterPro" id="IPR041854">
    <property type="entry name" value="BFD-like_2Fe2S-bd_dom_sf"/>
</dbReference>
<dbReference type="InterPro" id="IPR036188">
    <property type="entry name" value="FAD/NAD-bd_sf"/>
</dbReference>
<dbReference type="PANTHER" id="PTHR42720">
    <property type="entry name" value="GLYCEROL-3-PHOSPHATE DEHYDROGENASE"/>
    <property type="match status" value="1"/>
</dbReference>
<dbReference type="EMBL" id="UINC01006419">
    <property type="protein sequence ID" value="SVA27413.1"/>
    <property type="molecule type" value="Genomic_DNA"/>
</dbReference>
<evidence type="ECO:0000259" key="2">
    <source>
        <dbReference type="Pfam" id="PF04324"/>
    </source>
</evidence>